<feature type="domain" description="Sushi" evidence="8">
    <location>
        <begin position="147"/>
        <end position="206"/>
    </location>
</feature>
<evidence type="ECO:0000259" key="8">
    <source>
        <dbReference type="PROSITE" id="PS50923"/>
    </source>
</evidence>
<name>A0ABY7DH17_MYAAR</name>
<dbReference type="SUPFAM" id="SSF57535">
    <property type="entry name" value="Complement control module/SCR domain"/>
    <property type="match status" value="5"/>
</dbReference>
<feature type="domain" description="Sushi" evidence="8">
    <location>
        <begin position="267"/>
        <end position="327"/>
    </location>
</feature>
<evidence type="ECO:0000256" key="6">
    <source>
        <dbReference type="PROSITE-ProRule" id="PRU00302"/>
    </source>
</evidence>
<dbReference type="InterPro" id="IPR000601">
    <property type="entry name" value="PKD_dom"/>
</dbReference>
<dbReference type="SMART" id="SM00032">
    <property type="entry name" value="CCP"/>
    <property type="match status" value="5"/>
</dbReference>
<reference evidence="9" key="1">
    <citation type="submission" date="2022-11" db="EMBL/GenBank/DDBJ databases">
        <title>Centuries of genome instability and evolution in soft-shell clam transmissible cancer (bioRxiv).</title>
        <authorList>
            <person name="Hart S.F.M."/>
            <person name="Yonemitsu M.A."/>
            <person name="Giersch R.M."/>
            <person name="Beal B.F."/>
            <person name="Arriagada G."/>
            <person name="Davis B.W."/>
            <person name="Ostrander E.A."/>
            <person name="Goff S.P."/>
            <person name="Metzger M.J."/>
        </authorList>
    </citation>
    <scope>NUCLEOTIDE SEQUENCE</scope>
    <source>
        <strain evidence="9">MELC-2E11</strain>
        <tissue evidence="9">Siphon/mantle</tissue>
    </source>
</reference>
<evidence type="ECO:0000256" key="2">
    <source>
        <dbReference type="ARBA" id="ARBA00022729"/>
    </source>
</evidence>
<protein>
    <submittedName>
        <fullName evidence="9">CSMD1-like protein</fullName>
    </submittedName>
</protein>
<evidence type="ECO:0000256" key="3">
    <source>
        <dbReference type="ARBA" id="ARBA00022737"/>
    </source>
</evidence>
<organism evidence="9 10">
    <name type="scientific">Mya arenaria</name>
    <name type="common">Soft-shell clam</name>
    <dbReference type="NCBI Taxonomy" id="6604"/>
    <lineage>
        <taxon>Eukaryota</taxon>
        <taxon>Metazoa</taxon>
        <taxon>Spiralia</taxon>
        <taxon>Lophotrochozoa</taxon>
        <taxon>Mollusca</taxon>
        <taxon>Bivalvia</taxon>
        <taxon>Autobranchia</taxon>
        <taxon>Heteroconchia</taxon>
        <taxon>Euheterodonta</taxon>
        <taxon>Imparidentia</taxon>
        <taxon>Neoheterodontei</taxon>
        <taxon>Myida</taxon>
        <taxon>Myoidea</taxon>
        <taxon>Myidae</taxon>
        <taxon>Mya</taxon>
    </lineage>
</organism>
<dbReference type="InterPro" id="IPR002859">
    <property type="entry name" value="PKD/REJ-like"/>
</dbReference>
<evidence type="ECO:0000256" key="5">
    <source>
        <dbReference type="ARBA" id="ARBA00023180"/>
    </source>
</evidence>
<feature type="domain" description="Sushi" evidence="8">
    <location>
        <begin position="87"/>
        <end position="146"/>
    </location>
</feature>
<proteinExistence type="predicted"/>
<keyword evidence="3" id="KW-0677">Repeat</keyword>
<dbReference type="EMBL" id="CP111013">
    <property type="protein sequence ID" value="WAQ96233.1"/>
    <property type="molecule type" value="Genomic_DNA"/>
</dbReference>
<accession>A0ABY7DH17</accession>
<dbReference type="InterPro" id="IPR000436">
    <property type="entry name" value="Sushi_SCR_CCP_dom"/>
</dbReference>
<dbReference type="PANTHER" id="PTHR46393">
    <property type="entry name" value="SUSHI DOMAIN-CONTAINING PROTEIN"/>
    <property type="match status" value="1"/>
</dbReference>
<dbReference type="Proteomes" id="UP001164746">
    <property type="component" value="Chromosome 2"/>
</dbReference>
<keyword evidence="4 6" id="KW-1015">Disulfide bond</keyword>
<evidence type="ECO:0000256" key="4">
    <source>
        <dbReference type="ARBA" id="ARBA00023157"/>
    </source>
</evidence>
<evidence type="ECO:0000313" key="9">
    <source>
        <dbReference type="EMBL" id="WAQ96233.1"/>
    </source>
</evidence>
<dbReference type="CDD" id="cd00033">
    <property type="entry name" value="CCP"/>
    <property type="match status" value="5"/>
</dbReference>
<dbReference type="Pfam" id="PF00084">
    <property type="entry name" value="Sushi"/>
    <property type="match status" value="5"/>
</dbReference>
<feature type="non-terminal residue" evidence="9">
    <location>
        <position position="1"/>
    </location>
</feature>
<dbReference type="PROSITE" id="PS50923">
    <property type="entry name" value="SUSHI"/>
    <property type="match status" value="5"/>
</dbReference>
<sequence length="1646" mass="184556">MTTTTTTTTTTTITPLESCWTEAVGNATFTPDVALVEFNHAVTYTCDLAYTRSSGDLTRTCQSDFSWSGSAPVCTNRRLFRNLRPRSACIQENSTNMTSNPDQVLHNLGGIIDYTCNLGYNYSSGDVSRTCLPSGLWSGVLPECVRSACIQENSTNMTSDPDQVLHNFGGIIDYTCNLGFKYSSGDVSRTCLPSGLWSGVLPECVRSACIQENSTNMTSDPNQVLHNFGGIIDYTCNLGFKYSSGDVSRTCLPSGLWSGVLPECVIVTCDPPPPVPNAIYEPIQSTHDWNTAITYTCGEDYHYLGGSYRYLCNESGSFPPSDMNCSAPHFINLAVGEPGITWLNETVPSAVVSYDFDGYCDVNLTQSPSDKLTISYQKVGNQIQLKVAKTAYTLHGLYTVSMNVFRSLAVISRKVFVGQSVWGFQAWLDNPIFYIGVGDTHHFEANATQGTDVTLTWSFATGEGGTVKNTYTNQEFAYGDVYYTFENPKTNITVTASNLVSSASAVVEVEVLYYINNIVFETDTTLTDPTTPVDFRLLLGAAADLPMHIVSITIDYKHGTNSFEKRNLFEDATVPDVYYFRHLFDVQGEFIVVSSMQNVLGVYNRSITVDVWNSLRNLTLEFVNGNGAYITNTTAEFKFAGVPEFGFKYSIDYGDGSIDSYTADDIMYSFYNLSTFTHIYTKAGLYTLTWTSRNGYAPYNRLETISILIQNKVPVDGYKLEPSLKKYPWLNLQSMDISVNITLNATSHLPTDATCVFWPDDGEPSVPGLVYDGYFFQHKHRYLQEGVFNSSFNCSNEVSWFIYQYLIEVEKFKASYMSVDYHQLVPLNGSDSVTVFFHVQTGGFALIPLAVQLTWNYGILASKRRRRATTTFDQVTYSNTYFERGDYTFSLYAEALTTNTTSYLEYPIRLGIMHFEYSSNISFINYTNVRYTMHGELGSFHKFTMDFDDTTPNDHCNATDINGCFIEHVCPTWGYHLVTATASNGTFIEFDQVNMTCENPIVNLTTDIPLTVSIPDGIIDAMLRIPATALYLPVLHCRWNMGDPIDRHNYQLTQTVSYTSPFLFANFQYIALGIHTITIHCWNLINETFLEQHIVVTNSDFQFTGVFDRYYSQSEGPMYISSMVDTEIFSRLEILAASHAKTHFNQWQFSIYVGETNPNRQGLLFPHGVVKETTHHIVLRVVFAEEPTNAIFEPTYVKFVMPIPHAEIVGGSRRYVSRGIVTLDAYSVSFDPVFPSTNTLTFTWDCQGYDVASFDEAGAETRGQTCSTSEVSPGVLTVNTAGSQEDFYVVVVMVNNNRGGVASFTQILGIKNTNELSLRCTINCLAKVAVTSKIQLTPVLTDNCPASFTWTLKKHDGFNFIPVDLTSISETGNGNRSLAIGSKTLLPGTRYLVSLTMVKYSVSYGPAYYEFVTNLPPQGGHCRVIPYDIYRFPIMTASQEFEAGMQKFNMTCIDWKDEGWTDSTFSTNQPLLYYFYVQYSHNDYERQILYFDPGATSNLVSFQVGDPKQNYEATVVMRISDIFGDYIELKYNVTSKPTLTTQDVAALNTTSAQLQLIMNFVSQFDDEMIKANRTADYRTLCRRAMDVTSIYNKLELNMSSDIVVTPEYLTSLGYQTTEDGELLTWSDFWELIVDVADTTIADYLMK</sequence>
<dbReference type="PROSITE" id="PS50093">
    <property type="entry name" value="PKD"/>
    <property type="match status" value="1"/>
</dbReference>
<keyword evidence="5" id="KW-0325">Glycoprotein</keyword>
<dbReference type="Gene3D" id="2.10.70.10">
    <property type="entry name" value="Complement Module, domain 1"/>
    <property type="match status" value="5"/>
</dbReference>
<evidence type="ECO:0000256" key="1">
    <source>
        <dbReference type="ARBA" id="ARBA00022659"/>
    </source>
</evidence>
<keyword evidence="10" id="KW-1185">Reference proteome</keyword>
<dbReference type="PANTHER" id="PTHR46393:SF7">
    <property type="entry name" value="COMPLEMENT C2"/>
    <property type="match status" value="1"/>
</dbReference>
<gene>
    <name evidence="9" type="ORF">MAR_028923</name>
</gene>
<feature type="domain" description="PKD" evidence="7">
    <location>
        <begin position="640"/>
        <end position="694"/>
    </location>
</feature>
<feature type="domain" description="Sushi" evidence="8">
    <location>
        <begin position="207"/>
        <end position="266"/>
    </location>
</feature>
<keyword evidence="2" id="KW-0732">Signal</keyword>
<dbReference type="InterPro" id="IPR035976">
    <property type="entry name" value="Sushi/SCR/CCP_sf"/>
</dbReference>
<feature type="disulfide bond" evidence="6">
    <location>
        <begin position="269"/>
        <end position="312"/>
    </location>
</feature>
<feature type="domain" description="Sushi" evidence="8">
    <location>
        <begin position="17"/>
        <end position="76"/>
    </location>
</feature>
<evidence type="ECO:0000259" key="7">
    <source>
        <dbReference type="PROSITE" id="PS50093"/>
    </source>
</evidence>
<dbReference type="Pfam" id="PF02010">
    <property type="entry name" value="REJ"/>
    <property type="match status" value="1"/>
</dbReference>
<evidence type="ECO:0000313" key="10">
    <source>
        <dbReference type="Proteomes" id="UP001164746"/>
    </source>
</evidence>
<keyword evidence="1 6" id="KW-0768">Sushi</keyword>
<comment type="caution">
    <text evidence="6">Lacks conserved residue(s) required for the propagation of feature annotation.</text>
</comment>